<protein>
    <submittedName>
        <fullName evidence="4">Oxidoreductase domain protein</fullName>
    </submittedName>
</protein>
<dbReference type="PATRIC" id="fig|1230460.4.peg.109"/>
<name>L9WIT4_9EURY</name>
<dbReference type="SUPFAM" id="SSF51735">
    <property type="entry name" value="NAD(P)-binding Rossmann-fold domains"/>
    <property type="match status" value="1"/>
</dbReference>
<dbReference type="Pfam" id="PF01408">
    <property type="entry name" value="GFO_IDH_MocA"/>
    <property type="match status" value="1"/>
</dbReference>
<dbReference type="STRING" id="1230460.C495_00505"/>
<dbReference type="AlphaFoldDB" id="L9WIT4"/>
<dbReference type="InterPro" id="IPR036291">
    <property type="entry name" value="NAD(P)-bd_dom_sf"/>
</dbReference>
<accession>L9WIT4</accession>
<sequence>MNGEHDRSEGAYYSCGYENDNKARSRPGLEQMPSTLLGRWADSNALSLGVLGVGNIGMVHLKSALAMPDVDVVAAADALPANRDRAERAGVARTYDDYTTLLEAEDLDVAVVALPPFLHADAVECAADAGVDVFVEKPLARSTDEADELLETAREANIAVGVDHTLRYQPDMAGVKDDYDDGAVGHVPYASITRLNDHPLGRPPADDAPPEWPLDPDAAGGGSLIELGVHCFDVLEWLFGDLEVRDATMGQSLDIPAEDAATVLLQAPETGTAITLHCGTYQWEQLPEVNTRLRLEGITGTISNQDHLPENFYASAATSALSNVASRLTGSGPDVFGPTFYLQAHYDALADFCTAVREGETPPVDGADGRRTLELAETAYELAEAAESDTLEVPEVMT</sequence>
<dbReference type="Proteomes" id="UP000011661">
    <property type="component" value="Unassembled WGS sequence"/>
</dbReference>
<dbReference type="PANTHER" id="PTHR43818:SF11">
    <property type="entry name" value="BCDNA.GH03377"/>
    <property type="match status" value="1"/>
</dbReference>
<evidence type="ECO:0000313" key="4">
    <source>
        <dbReference type="EMBL" id="ELY49400.1"/>
    </source>
</evidence>
<evidence type="ECO:0000259" key="2">
    <source>
        <dbReference type="Pfam" id="PF01408"/>
    </source>
</evidence>
<keyword evidence="5" id="KW-1185">Reference proteome</keyword>
<feature type="domain" description="GFO/IDH/MocA-like oxidoreductase" evidence="3">
    <location>
        <begin position="176"/>
        <end position="302"/>
    </location>
</feature>
<evidence type="ECO:0000313" key="5">
    <source>
        <dbReference type="Proteomes" id="UP000011661"/>
    </source>
</evidence>
<evidence type="ECO:0000259" key="3">
    <source>
        <dbReference type="Pfam" id="PF22725"/>
    </source>
</evidence>
<dbReference type="Gene3D" id="3.40.50.720">
    <property type="entry name" value="NAD(P)-binding Rossmann-like Domain"/>
    <property type="match status" value="1"/>
</dbReference>
<comment type="caution">
    <text evidence="4">The sequence shown here is derived from an EMBL/GenBank/DDBJ whole genome shotgun (WGS) entry which is preliminary data.</text>
</comment>
<dbReference type="EMBL" id="AOHX01000002">
    <property type="protein sequence ID" value="ELY49400.1"/>
    <property type="molecule type" value="Genomic_DNA"/>
</dbReference>
<feature type="domain" description="Gfo/Idh/MocA-like oxidoreductase N-terminal" evidence="2">
    <location>
        <begin position="48"/>
        <end position="164"/>
    </location>
</feature>
<dbReference type="InterPro" id="IPR000683">
    <property type="entry name" value="Gfo/Idh/MocA-like_OxRdtase_N"/>
</dbReference>
<reference evidence="4 5" key="1">
    <citation type="journal article" date="2014" name="PLoS Genet.">
        <title>Phylogenetically driven sequencing of extremely halophilic archaea reveals strategies for static and dynamic osmo-response.</title>
        <authorList>
            <person name="Becker E.A."/>
            <person name="Seitzer P.M."/>
            <person name="Tritt A."/>
            <person name="Larsen D."/>
            <person name="Krusor M."/>
            <person name="Yao A.I."/>
            <person name="Wu D."/>
            <person name="Madern D."/>
            <person name="Eisen J.A."/>
            <person name="Darling A.E."/>
            <person name="Facciotti M.T."/>
        </authorList>
    </citation>
    <scope>NUCLEOTIDE SEQUENCE [LARGE SCALE GENOMIC DNA]</scope>
    <source>
        <strain evidence="4 5">JCM 14089</strain>
    </source>
</reference>
<proteinExistence type="predicted"/>
<gene>
    <name evidence="4" type="ORF">C495_00505</name>
</gene>
<dbReference type="GO" id="GO:0000166">
    <property type="term" value="F:nucleotide binding"/>
    <property type="evidence" value="ECO:0007669"/>
    <property type="project" value="InterPro"/>
</dbReference>
<dbReference type="Gene3D" id="3.30.360.10">
    <property type="entry name" value="Dihydrodipicolinate Reductase, domain 2"/>
    <property type="match status" value="1"/>
</dbReference>
<dbReference type="InterPro" id="IPR050463">
    <property type="entry name" value="Gfo/Idh/MocA_oxidrdct_glycsds"/>
</dbReference>
<dbReference type="PANTHER" id="PTHR43818">
    <property type="entry name" value="BCDNA.GH03377"/>
    <property type="match status" value="1"/>
</dbReference>
<dbReference type="Pfam" id="PF22725">
    <property type="entry name" value="GFO_IDH_MocA_C3"/>
    <property type="match status" value="1"/>
</dbReference>
<dbReference type="SUPFAM" id="SSF55347">
    <property type="entry name" value="Glyceraldehyde-3-phosphate dehydrogenase-like, C-terminal domain"/>
    <property type="match status" value="1"/>
</dbReference>
<dbReference type="InterPro" id="IPR055170">
    <property type="entry name" value="GFO_IDH_MocA-like_dom"/>
</dbReference>
<dbReference type="eggNOG" id="arCOG01622">
    <property type="taxonomic scope" value="Archaea"/>
</dbReference>
<dbReference type="GO" id="GO:0016491">
    <property type="term" value="F:oxidoreductase activity"/>
    <property type="evidence" value="ECO:0007669"/>
    <property type="project" value="UniProtKB-KW"/>
</dbReference>
<evidence type="ECO:0000256" key="1">
    <source>
        <dbReference type="ARBA" id="ARBA00023002"/>
    </source>
</evidence>
<keyword evidence="1" id="KW-0560">Oxidoreductase</keyword>
<organism evidence="4 5">
    <name type="scientific">Natronorubrum sulfidifaciens JCM 14089</name>
    <dbReference type="NCBI Taxonomy" id="1230460"/>
    <lineage>
        <taxon>Archaea</taxon>
        <taxon>Methanobacteriati</taxon>
        <taxon>Methanobacteriota</taxon>
        <taxon>Stenosarchaea group</taxon>
        <taxon>Halobacteria</taxon>
        <taxon>Halobacteriales</taxon>
        <taxon>Natrialbaceae</taxon>
        <taxon>Natronorubrum</taxon>
    </lineage>
</organism>